<evidence type="ECO:0000313" key="10">
    <source>
        <dbReference type="Proteomes" id="UP001161325"/>
    </source>
</evidence>
<feature type="chain" id="PRO_5041448558" evidence="8">
    <location>
        <begin position="26"/>
        <end position="815"/>
    </location>
</feature>
<dbReference type="GO" id="GO:0009279">
    <property type="term" value="C:cell outer membrane"/>
    <property type="evidence" value="ECO:0007669"/>
    <property type="project" value="UniProtKB-SubCell"/>
</dbReference>
<gene>
    <name evidence="9" type="ORF">rosag_27190</name>
</gene>
<keyword evidence="10" id="KW-1185">Reference proteome</keyword>
<dbReference type="GO" id="GO:0015344">
    <property type="term" value="F:siderophore uptake transmembrane transporter activity"/>
    <property type="evidence" value="ECO:0007669"/>
    <property type="project" value="TreeGrafter"/>
</dbReference>
<sequence>MRFPSSVVRPLSALLALVGAGGAGAQPPRDARPGAPAVVPPAATGAVRGVVVSARAGEPLPRAAVTVERAGDPGGRELRRAATDDAGAFLADAIPEGPVVVRARALGHRPVSRVVTVRAGDTVTVRLTLEPAVQELAAVQARERVGERARFEQVPEVGQVTITGRALRALPSIGEPDVLRTAQLMAGVVARNDFSAGYNVRGGESDQNLVLLDGIPVYNPFHLGGLFGTFVDQAVASVDLSVGGFPAEHGGRLSSVLDVRPKAEERRGVHGAAQVSLVSTSGAVGGAFGRTPDGDARTSWNVAARRTYLDALVGALSERTLPYHFQDAQLHVAQRVGSGTLALTAYAGADVLDGSFAQFGDSARAGGGDFAFTWGNALAGLAWRQPLARLARTVGGADSAQLVQRASVTRFSTTLDLGDGTVRFVNDVTEARVAGQLSATGAWGGRHTPRVGYEAARVSVAYDAGSNASPSDLFTLRQQPTVLAAYVDDTWRVHPRLLARVGARLEGVGGARWGALSPRASVRWFATPDLALTLAGGQYTQAMHAVRNEDAPVRIFDFWVGSDRYVRPSRATHLVLGAERWMGALAFARVEAWGKGFTDVPEPNDGDDPAVRGDEFNRLRGRAYGVDVLLRRLEGTRVAGWVAYGYAVSTREPSGASPGATGVSFLRGGSFWPAQDRRHTLNVVGTWRAGRAWVTSARFGFGSGTPFTDIEGQLVRRVYDGMRNSWDTGTRTREPEAIGGLRNGVRYPVFHRLDLGLSRSFQRGATTWTPSLSLVNAYNRRNTFVYTFDYTAQPPTRQAVSQFPLLPSVGLAVEF</sequence>
<evidence type="ECO:0000256" key="4">
    <source>
        <dbReference type="ARBA" id="ARBA00022692"/>
    </source>
</evidence>
<organism evidence="9 10">
    <name type="scientific">Roseisolibacter agri</name>
    <dbReference type="NCBI Taxonomy" id="2014610"/>
    <lineage>
        <taxon>Bacteria</taxon>
        <taxon>Pseudomonadati</taxon>
        <taxon>Gemmatimonadota</taxon>
        <taxon>Gemmatimonadia</taxon>
        <taxon>Gemmatimonadales</taxon>
        <taxon>Gemmatimonadaceae</taxon>
        <taxon>Roseisolibacter</taxon>
    </lineage>
</organism>
<dbReference type="InterPro" id="IPR036942">
    <property type="entry name" value="Beta-barrel_TonB_sf"/>
</dbReference>
<keyword evidence="4" id="KW-0812">Transmembrane</keyword>
<dbReference type="Gene3D" id="2.40.170.20">
    <property type="entry name" value="TonB-dependent receptor, beta-barrel domain"/>
    <property type="match status" value="1"/>
</dbReference>
<evidence type="ECO:0000256" key="7">
    <source>
        <dbReference type="ARBA" id="ARBA00023237"/>
    </source>
</evidence>
<dbReference type="EMBL" id="BRXS01000004">
    <property type="protein sequence ID" value="GLC26206.1"/>
    <property type="molecule type" value="Genomic_DNA"/>
</dbReference>
<dbReference type="Pfam" id="PF13620">
    <property type="entry name" value="CarboxypepD_reg"/>
    <property type="match status" value="1"/>
</dbReference>
<dbReference type="Gene3D" id="2.60.40.1120">
    <property type="entry name" value="Carboxypeptidase-like, regulatory domain"/>
    <property type="match status" value="1"/>
</dbReference>
<evidence type="ECO:0000256" key="2">
    <source>
        <dbReference type="ARBA" id="ARBA00022448"/>
    </source>
</evidence>
<dbReference type="GO" id="GO:0030246">
    <property type="term" value="F:carbohydrate binding"/>
    <property type="evidence" value="ECO:0007669"/>
    <property type="project" value="InterPro"/>
</dbReference>
<dbReference type="PANTHER" id="PTHR30069:SF29">
    <property type="entry name" value="HEMOGLOBIN AND HEMOGLOBIN-HAPTOGLOBIN-BINDING PROTEIN 1-RELATED"/>
    <property type="match status" value="1"/>
</dbReference>
<keyword evidence="9" id="KW-0675">Receptor</keyword>
<evidence type="ECO:0000256" key="8">
    <source>
        <dbReference type="SAM" id="SignalP"/>
    </source>
</evidence>
<evidence type="ECO:0000256" key="3">
    <source>
        <dbReference type="ARBA" id="ARBA00022452"/>
    </source>
</evidence>
<name>A0AA37QAQ3_9BACT</name>
<dbReference type="PANTHER" id="PTHR30069">
    <property type="entry name" value="TONB-DEPENDENT OUTER MEMBRANE RECEPTOR"/>
    <property type="match status" value="1"/>
</dbReference>
<dbReference type="RefSeq" id="WP_284350665.1">
    <property type="nucleotide sequence ID" value="NZ_BRXS01000004.1"/>
</dbReference>
<dbReference type="Proteomes" id="UP001161325">
    <property type="component" value="Unassembled WGS sequence"/>
</dbReference>
<evidence type="ECO:0000256" key="6">
    <source>
        <dbReference type="ARBA" id="ARBA00023136"/>
    </source>
</evidence>
<dbReference type="SUPFAM" id="SSF56935">
    <property type="entry name" value="Porins"/>
    <property type="match status" value="1"/>
</dbReference>
<evidence type="ECO:0000256" key="1">
    <source>
        <dbReference type="ARBA" id="ARBA00004571"/>
    </source>
</evidence>
<evidence type="ECO:0000256" key="5">
    <source>
        <dbReference type="ARBA" id="ARBA00022729"/>
    </source>
</evidence>
<protein>
    <submittedName>
        <fullName evidence="9">TonB-dependent receptor</fullName>
    </submittedName>
</protein>
<dbReference type="AlphaFoldDB" id="A0AA37QAQ3"/>
<accession>A0AA37QAQ3</accession>
<keyword evidence="7" id="KW-0998">Cell outer membrane</keyword>
<keyword evidence="3" id="KW-1134">Transmembrane beta strand</keyword>
<proteinExistence type="predicted"/>
<dbReference type="GO" id="GO:0044718">
    <property type="term" value="P:siderophore transmembrane transport"/>
    <property type="evidence" value="ECO:0007669"/>
    <property type="project" value="TreeGrafter"/>
</dbReference>
<dbReference type="SUPFAM" id="SSF49452">
    <property type="entry name" value="Starch-binding domain-like"/>
    <property type="match status" value="1"/>
</dbReference>
<keyword evidence="5 8" id="KW-0732">Signal</keyword>
<dbReference type="InterPro" id="IPR039426">
    <property type="entry name" value="TonB-dep_rcpt-like"/>
</dbReference>
<keyword evidence="2" id="KW-0813">Transport</keyword>
<evidence type="ECO:0000313" key="9">
    <source>
        <dbReference type="EMBL" id="GLC26206.1"/>
    </source>
</evidence>
<dbReference type="InterPro" id="IPR013784">
    <property type="entry name" value="Carb-bd-like_fold"/>
</dbReference>
<comment type="caution">
    <text evidence="9">The sequence shown here is derived from an EMBL/GenBank/DDBJ whole genome shotgun (WGS) entry which is preliminary data.</text>
</comment>
<feature type="signal peptide" evidence="8">
    <location>
        <begin position="1"/>
        <end position="25"/>
    </location>
</feature>
<reference evidence="9" key="1">
    <citation type="submission" date="2022-08" db="EMBL/GenBank/DDBJ databases">
        <title>Draft genome sequencing of Roseisolibacter agri AW1220.</title>
        <authorList>
            <person name="Tobiishi Y."/>
            <person name="Tonouchi A."/>
        </authorList>
    </citation>
    <scope>NUCLEOTIDE SEQUENCE</scope>
    <source>
        <strain evidence="9">AW1220</strain>
    </source>
</reference>
<comment type="subcellular location">
    <subcellularLocation>
        <location evidence="1">Cell outer membrane</location>
        <topology evidence="1">Multi-pass membrane protein</topology>
    </subcellularLocation>
</comment>
<keyword evidence="6" id="KW-0472">Membrane</keyword>